<evidence type="ECO:0000256" key="1">
    <source>
        <dbReference type="SAM" id="SignalP"/>
    </source>
</evidence>
<comment type="caution">
    <text evidence="3">The sequence shown here is derived from an EMBL/GenBank/DDBJ whole genome shotgun (WGS) entry which is preliminary data.</text>
</comment>
<evidence type="ECO:0000313" key="3">
    <source>
        <dbReference type="EMBL" id="RKQ71879.1"/>
    </source>
</evidence>
<dbReference type="Pfam" id="PF00561">
    <property type="entry name" value="Abhydrolase_1"/>
    <property type="match status" value="1"/>
</dbReference>
<name>A0A420WLM7_9PROT</name>
<evidence type="ECO:0000313" key="4">
    <source>
        <dbReference type="Proteomes" id="UP000282211"/>
    </source>
</evidence>
<dbReference type="PROSITE" id="PS51257">
    <property type="entry name" value="PROKAR_LIPOPROTEIN"/>
    <property type="match status" value="1"/>
</dbReference>
<dbReference type="PRINTS" id="PR00111">
    <property type="entry name" value="ABHYDROLASE"/>
</dbReference>
<keyword evidence="1" id="KW-0732">Signal</keyword>
<dbReference type="SUPFAM" id="SSF53474">
    <property type="entry name" value="alpha/beta-Hydrolases"/>
    <property type="match status" value="1"/>
</dbReference>
<dbReference type="InterPro" id="IPR029058">
    <property type="entry name" value="AB_hydrolase_fold"/>
</dbReference>
<feature type="signal peptide" evidence="1">
    <location>
        <begin position="1"/>
        <end position="20"/>
    </location>
</feature>
<evidence type="ECO:0000259" key="2">
    <source>
        <dbReference type="Pfam" id="PF00561"/>
    </source>
</evidence>
<dbReference type="RefSeq" id="WP_121099612.1">
    <property type="nucleotide sequence ID" value="NZ_RBII01000001.1"/>
</dbReference>
<dbReference type="PANTHER" id="PTHR43689:SF8">
    <property type="entry name" value="ALPHA_BETA-HYDROLASES SUPERFAMILY PROTEIN"/>
    <property type="match status" value="1"/>
</dbReference>
<dbReference type="EMBL" id="RBII01000001">
    <property type="protein sequence ID" value="RKQ71879.1"/>
    <property type="molecule type" value="Genomic_DNA"/>
</dbReference>
<dbReference type="InParanoid" id="A0A420WLM7"/>
<protein>
    <submittedName>
        <fullName evidence="3">Pimeloyl-ACP methyl ester carboxylesterase</fullName>
    </submittedName>
</protein>
<sequence length="306" mass="34072">MTLLRSFFILWGLIFLGACSATETPTDGVIDNPYFLSQDKIVDIDGLKIRYRDEGPQTAETLILVHGFTSSLETWDALANNLKQDFRLIRLDLPGHGLTGADTQKRYSVDETVMFLSHFIDVLEIEKPVLIGNSLGGLVSWRLAVKSPENVSKLVLISPGGFSINGVTEKPVEVPMMLKFYLKNAPLAGVKQATQALFSNPEKLSEERINTIQSMMLYGGNGEAFIERLNVFTLPDPEQDLANVRSPTLIVWGENDILVPSDHGAKFVKHMPNAELITYPDTGHTPQEEAPEKLAFDIRRFLEAQE</sequence>
<dbReference type="PANTHER" id="PTHR43689">
    <property type="entry name" value="HYDROLASE"/>
    <property type="match status" value="1"/>
</dbReference>
<feature type="chain" id="PRO_5019180400" evidence="1">
    <location>
        <begin position="21"/>
        <end position="306"/>
    </location>
</feature>
<dbReference type="InterPro" id="IPR000073">
    <property type="entry name" value="AB_hydrolase_1"/>
</dbReference>
<dbReference type="Proteomes" id="UP000282211">
    <property type="component" value="Unassembled WGS sequence"/>
</dbReference>
<dbReference type="AlphaFoldDB" id="A0A420WLM7"/>
<feature type="domain" description="AB hydrolase-1" evidence="2">
    <location>
        <begin position="61"/>
        <end position="291"/>
    </location>
</feature>
<organism evidence="3 4">
    <name type="scientific">Litorimonas taeanensis</name>
    <dbReference type="NCBI Taxonomy" id="568099"/>
    <lineage>
        <taxon>Bacteria</taxon>
        <taxon>Pseudomonadati</taxon>
        <taxon>Pseudomonadota</taxon>
        <taxon>Alphaproteobacteria</taxon>
        <taxon>Maricaulales</taxon>
        <taxon>Robiginitomaculaceae</taxon>
    </lineage>
</organism>
<accession>A0A420WLM7</accession>
<dbReference type="OrthoDB" id="9785847at2"/>
<dbReference type="Gene3D" id="3.40.50.1820">
    <property type="entry name" value="alpha/beta hydrolase"/>
    <property type="match status" value="1"/>
</dbReference>
<reference evidence="3 4" key="1">
    <citation type="submission" date="2018-10" db="EMBL/GenBank/DDBJ databases">
        <title>Genomic Encyclopedia of Type Strains, Phase IV (KMG-IV): sequencing the most valuable type-strain genomes for metagenomic binning, comparative biology and taxonomic classification.</title>
        <authorList>
            <person name="Goeker M."/>
        </authorList>
    </citation>
    <scope>NUCLEOTIDE SEQUENCE [LARGE SCALE GENOMIC DNA]</scope>
    <source>
        <strain evidence="3 4">DSM 22008</strain>
    </source>
</reference>
<keyword evidence="4" id="KW-1185">Reference proteome</keyword>
<proteinExistence type="predicted"/>
<gene>
    <name evidence="3" type="ORF">DES40_1211</name>
</gene>